<feature type="binding site" evidence="7">
    <location>
        <position position="165"/>
    </location>
    <ligand>
        <name>Fe cation</name>
        <dbReference type="ChEBI" id="CHEBI:24875"/>
    </ligand>
</feature>
<evidence type="ECO:0000259" key="8">
    <source>
        <dbReference type="PROSITE" id="PS51471"/>
    </source>
</evidence>
<evidence type="ECO:0000256" key="5">
    <source>
        <dbReference type="ARBA" id="ARBA00023002"/>
    </source>
</evidence>
<dbReference type="InterPro" id="IPR041097">
    <property type="entry name" value="PKHD_C"/>
</dbReference>
<dbReference type="EMBL" id="CP053661">
    <property type="protein sequence ID" value="QKD83741.1"/>
    <property type="molecule type" value="Genomic_DNA"/>
</dbReference>
<dbReference type="RefSeq" id="WP_172357696.1">
    <property type="nucleotide sequence ID" value="NZ_CP053661.1"/>
</dbReference>
<evidence type="ECO:0000313" key="10">
    <source>
        <dbReference type="Proteomes" id="UP000505210"/>
    </source>
</evidence>
<keyword evidence="10" id="KW-1185">Reference proteome</keyword>
<dbReference type="PROSITE" id="PS51471">
    <property type="entry name" value="FE2OG_OXY"/>
    <property type="match status" value="1"/>
</dbReference>
<dbReference type="InterPro" id="IPR023550">
    <property type="entry name" value="PKHD_hydroxylase"/>
</dbReference>
<keyword evidence="5 7" id="KW-0560">Oxidoreductase</keyword>
<dbReference type="Pfam" id="PF13640">
    <property type="entry name" value="2OG-FeII_Oxy_3"/>
    <property type="match status" value="1"/>
</dbReference>
<dbReference type="GO" id="GO:0016706">
    <property type="term" value="F:2-oxoglutarate-dependent dioxygenase activity"/>
    <property type="evidence" value="ECO:0007669"/>
    <property type="project" value="UniProtKB-UniRule"/>
</dbReference>
<dbReference type="PANTHER" id="PTHR41536">
    <property type="entry name" value="PKHD-TYPE HYDROXYLASE YBIX"/>
    <property type="match status" value="1"/>
</dbReference>
<dbReference type="Proteomes" id="UP000505210">
    <property type="component" value="Chromosome"/>
</dbReference>
<name>A0A6M8BJ85_9CYAN</name>
<accession>A0A6M8BJ85</accession>
<evidence type="ECO:0000256" key="7">
    <source>
        <dbReference type="HAMAP-Rule" id="MF_00657"/>
    </source>
</evidence>
<keyword evidence="3 7" id="KW-0847">Vitamin C</keyword>
<dbReference type="InterPro" id="IPR005123">
    <property type="entry name" value="Oxoglu/Fe-dep_dioxygenase_dom"/>
</dbReference>
<feature type="domain" description="Fe2OG dioxygenase" evidence="8">
    <location>
        <begin position="77"/>
        <end position="184"/>
    </location>
</feature>
<dbReference type="KEGG" id="theu:HPC62_17435"/>
<feature type="binding site" evidence="7">
    <location>
        <position position="95"/>
    </location>
    <ligand>
        <name>Fe cation</name>
        <dbReference type="ChEBI" id="CHEBI:24875"/>
    </ligand>
</feature>
<feature type="binding site" evidence="7">
    <location>
        <position position="175"/>
    </location>
    <ligand>
        <name>2-oxoglutarate</name>
        <dbReference type="ChEBI" id="CHEBI:16810"/>
    </ligand>
</feature>
<dbReference type="AlphaFoldDB" id="A0A6M8BJ85"/>
<protein>
    <submittedName>
        <fullName evidence="9">Fe2+-dependent dioxygenase</fullName>
    </submittedName>
</protein>
<dbReference type="Pfam" id="PF18331">
    <property type="entry name" value="PKHD_C"/>
    <property type="match status" value="1"/>
</dbReference>
<keyword evidence="2 7" id="KW-0479">Metal-binding</keyword>
<evidence type="ECO:0000256" key="6">
    <source>
        <dbReference type="ARBA" id="ARBA00023004"/>
    </source>
</evidence>
<dbReference type="HAMAP" id="MF_00657">
    <property type="entry name" value="Hydroxyl_YbiX"/>
    <property type="match status" value="1"/>
</dbReference>
<dbReference type="NCBIfam" id="NF003974">
    <property type="entry name" value="PRK05467.1-3"/>
    <property type="match status" value="1"/>
</dbReference>
<dbReference type="Gene3D" id="4.10.860.20">
    <property type="entry name" value="Rabenosyn, Rab binding domain"/>
    <property type="match status" value="1"/>
</dbReference>
<organism evidence="9 10">
    <name type="scientific">Thermoleptolyngbya sichuanensis A183</name>
    <dbReference type="NCBI Taxonomy" id="2737172"/>
    <lineage>
        <taxon>Bacteria</taxon>
        <taxon>Bacillati</taxon>
        <taxon>Cyanobacteriota</taxon>
        <taxon>Cyanophyceae</taxon>
        <taxon>Oculatellales</taxon>
        <taxon>Oculatellaceae</taxon>
        <taxon>Thermoleptolyngbya</taxon>
        <taxon>Thermoleptolyngbya sichuanensis</taxon>
    </lineage>
</organism>
<dbReference type="NCBIfam" id="NF003975">
    <property type="entry name" value="PRK05467.1-4"/>
    <property type="match status" value="1"/>
</dbReference>
<dbReference type="GO" id="GO:0006974">
    <property type="term" value="P:DNA damage response"/>
    <property type="evidence" value="ECO:0007669"/>
    <property type="project" value="TreeGrafter"/>
</dbReference>
<sequence length="232" mass="25823">MILCIDAILTDEELETIATALKAASFVDGKMTAGWYAKQVKHNTQLEAGEIAETVRSLVLGALRRNALFQMSAYPKVIRPPLISRYEVGMGYGTHVDNALMGRSALFSGDSQQTDLMRTDLSLTLFLNSPDDYEGGELVIEDTLGHHPFKLAAGAMVLYPATTLHRVEPVTRGTRLVAVTWVQSLVRNAGDRELLFELDTARHSLFRQHGKTPEFDQITKCHANLLRRWAEP</sequence>
<keyword evidence="4 7" id="KW-0223">Dioxygenase</keyword>
<dbReference type="GO" id="GO:0006879">
    <property type="term" value="P:intracellular iron ion homeostasis"/>
    <property type="evidence" value="ECO:0007669"/>
    <property type="project" value="TreeGrafter"/>
</dbReference>
<feature type="binding site" evidence="7">
    <location>
        <position position="97"/>
    </location>
    <ligand>
        <name>Fe cation</name>
        <dbReference type="ChEBI" id="CHEBI:24875"/>
    </ligand>
</feature>
<evidence type="ECO:0000256" key="3">
    <source>
        <dbReference type="ARBA" id="ARBA00022896"/>
    </source>
</evidence>
<evidence type="ECO:0000256" key="1">
    <source>
        <dbReference type="ARBA" id="ARBA00001961"/>
    </source>
</evidence>
<comment type="cofactor">
    <cofactor evidence="1 7">
        <name>L-ascorbate</name>
        <dbReference type="ChEBI" id="CHEBI:38290"/>
    </cofactor>
</comment>
<dbReference type="GO" id="GO:0031418">
    <property type="term" value="F:L-ascorbic acid binding"/>
    <property type="evidence" value="ECO:0007669"/>
    <property type="project" value="UniProtKB-KW"/>
</dbReference>
<dbReference type="InterPro" id="IPR044862">
    <property type="entry name" value="Pro_4_hyd_alph_FE2OG_OXY"/>
</dbReference>
<gene>
    <name evidence="9" type="ORF">HPC62_17435</name>
</gene>
<evidence type="ECO:0000313" key="9">
    <source>
        <dbReference type="EMBL" id="QKD83741.1"/>
    </source>
</evidence>
<evidence type="ECO:0000256" key="4">
    <source>
        <dbReference type="ARBA" id="ARBA00022964"/>
    </source>
</evidence>
<dbReference type="SMART" id="SM00702">
    <property type="entry name" value="P4Hc"/>
    <property type="match status" value="1"/>
</dbReference>
<evidence type="ECO:0000256" key="2">
    <source>
        <dbReference type="ARBA" id="ARBA00022723"/>
    </source>
</evidence>
<comment type="cofactor">
    <cofactor evidence="7">
        <name>Fe(2+)</name>
        <dbReference type="ChEBI" id="CHEBI:29033"/>
    </cofactor>
    <text evidence="7">Binds 1 Fe(2+) ion per subunit.</text>
</comment>
<dbReference type="PANTHER" id="PTHR41536:SF1">
    <property type="entry name" value="PKHD-TYPE HYDROXYLASE YBIX"/>
    <property type="match status" value="1"/>
</dbReference>
<keyword evidence="6 7" id="KW-0408">Iron</keyword>
<dbReference type="GO" id="GO:0005506">
    <property type="term" value="F:iron ion binding"/>
    <property type="evidence" value="ECO:0007669"/>
    <property type="project" value="UniProtKB-UniRule"/>
</dbReference>
<proteinExistence type="inferred from homology"/>
<dbReference type="Gene3D" id="2.60.120.620">
    <property type="entry name" value="q2cbj1_9rhob like domain"/>
    <property type="match status" value="1"/>
</dbReference>
<dbReference type="InterPro" id="IPR006620">
    <property type="entry name" value="Pro_4_hyd_alph"/>
</dbReference>
<reference evidence="9 10" key="1">
    <citation type="submission" date="2020-05" db="EMBL/GenBank/DDBJ databases">
        <title>Complete genome sequence of of a novel Thermoleptolyngbya strain isolated from hot springs of Ganzi, Sichuan China.</title>
        <authorList>
            <person name="Tang J."/>
            <person name="Daroch M."/>
            <person name="Li L."/>
            <person name="Waleron K."/>
            <person name="Waleron M."/>
            <person name="Waleron M."/>
        </authorList>
    </citation>
    <scope>NUCLEOTIDE SEQUENCE [LARGE SCALE GENOMIC DNA]</scope>
    <source>
        <strain evidence="9 10">PKUAC-SCTA183</strain>
    </source>
</reference>